<evidence type="ECO:0000313" key="2">
    <source>
        <dbReference type="EMBL" id="QBI56870.1"/>
    </source>
</evidence>
<dbReference type="AlphaFoldDB" id="A0A4P6Q8Q2"/>
<accession>A0A4P6Q8Q2</accession>
<feature type="region of interest" description="Disordered" evidence="1">
    <location>
        <begin position="104"/>
        <end position="125"/>
    </location>
</feature>
<dbReference type="Proteomes" id="UP000292235">
    <property type="component" value="Plasmid phiM2"/>
</dbReference>
<dbReference type="Pfam" id="PF19761">
    <property type="entry name" value="DUF6248"/>
    <property type="match status" value="1"/>
</dbReference>
<keyword evidence="3" id="KW-1185">Reference proteome</keyword>
<dbReference type="OrthoDB" id="3255150at2"/>
<name>A0A4P6Q8Q2_9ACTN</name>
<dbReference type="KEGG" id="strr:EKD16_25650"/>
<evidence type="ECO:0000256" key="1">
    <source>
        <dbReference type="SAM" id="MobiDB-lite"/>
    </source>
</evidence>
<dbReference type="EMBL" id="CP036456">
    <property type="protein sequence ID" value="QBI56870.1"/>
    <property type="molecule type" value="Genomic_DNA"/>
</dbReference>
<evidence type="ECO:0000313" key="3">
    <source>
        <dbReference type="Proteomes" id="UP000292235"/>
    </source>
</evidence>
<reference evidence="2 3" key="1">
    <citation type="submission" date="2019-02" db="EMBL/GenBank/DDBJ databases">
        <authorList>
            <person name="Khodamoradi S."/>
            <person name="Hahnke R.L."/>
            <person name="Kaempfer P."/>
            <person name="Schumann P."/>
            <person name="Rohde M."/>
            <person name="Steinert M."/>
            <person name="Luzhetskyy A."/>
            <person name="Wink J."/>
            <person name="Ruckert C."/>
        </authorList>
    </citation>
    <scope>NUCLEOTIDE SEQUENCE [LARGE SCALE GENOMIC DNA]</scope>
    <source>
        <strain evidence="2 3">M2</strain>
        <plasmid evidence="3">phim2</plasmid>
    </source>
</reference>
<proteinExistence type="predicted"/>
<geneLocation type="plasmid" evidence="3">
    <name>phim2</name>
</geneLocation>
<gene>
    <name evidence="2" type="ORF">EKD16_25650</name>
</gene>
<protein>
    <submittedName>
        <fullName evidence="2">Uncharacterized protein</fullName>
    </submittedName>
</protein>
<sequence length="125" mass="13873">MRSNAAAWVRENAWTPRMRRAHAALPGLTHTCGCQLGAAGHCAVGNHNQCQGVYADPKCETYLTDRDAYVRYWPSPRAPVQVWLAPVACRWLCPCECHRQRPQPAATPPGRTAVHAEQVDQPALF</sequence>
<keyword evidence="2" id="KW-0614">Plasmid</keyword>
<dbReference type="RefSeq" id="WP_131103026.1">
    <property type="nucleotide sequence ID" value="NZ_CP036456.1"/>
</dbReference>
<dbReference type="GeneID" id="39493908"/>
<dbReference type="InterPro" id="IPR046215">
    <property type="entry name" value="DUF6248"/>
</dbReference>
<organism evidence="2 3">
    <name type="scientific">Streptomonospora litoralis</name>
    <dbReference type="NCBI Taxonomy" id="2498135"/>
    <lineage>
        <taxon>Bacteria</taxon>
        <taxon>Bacillati</taxon>
        <taxon>Actinomycetota</taxon>
        <taxon>Actinomycetes</taxon>
        <taxon>Streptosporangiales</taxon>
        <taxon>Nocardiopsidaceae</taxon>
        <taxon>Streptomonospora</taxon>
    </lineage>
</organism>